<organism evidence="1">
    <name type="scientific">Borreliella burgdorferi 297</name>
    <dbReference type="NCBI Taxonomy" id="521009"/>
    <lineage>
        <taxon>Bacteria</taxon>
        <taxon>Pseudomonadati</taxon>
        <taxon>Spirochaetota</taxon>
        <taxon>Spirochaetia</taxon>
        <taxon>Spirochaetales</taxon>
        <taxon>Borreliaceae</taxon>
        <taxon>Borreliella</taxon>
    </lineage>
</organism>
<name>A0A9N7AW38_BORBG</name>
<gene>
    <name evidence="1" type="ORF">Bbu297_H19</name>
</gene>
<reference evidence="1" key="1">
    <citation type="journal article" date="2011" name="J. Bacteriol.">
        <title>Whole-genome sequences of thirteen isolates of Borrelia burgdorferi.</title>
        <authorList>
            <person name="Schutzer S.E."/>
            <person name="Fraser-Liggett C.M."/>
            <person name="Casjens S.R."/>
            <person name="Qiu W.G."/>
            <person name="Dunn J.J."/>
            <person name="Mongodin E.F."/>
            <person name="Luft B.J."/>
        </authorList>
    </citation>
    <scope>NUCLEOTIDE SEQUENCE [LARGE SCALE GENOMIC DNA]</scope>
    <source>
        <strain evidence="1">297</strain>
    </source>
</reference>
<proteinExistence type="predicted"/>
<keyword evidence="1" id="KW-0614">Plasmid</keyword>
<dbReference type="EMBL" id="CP002253">
    <property type="protein sequence ID" value="ADQ44390.1"/>
    <property type="molecule type" value="Genomic_DNA"/>
</dbReference>
<sequence length="81" mass="9383">MNEANLADSLTLKIKIAIVNIMSIFLQNNYQEDFYYLECKILVFQKAFTRALLVSVSFLVNSVVKNSGQVFSKHQFTKFLR</sequence>
<geneLocation type="plasmid" evidence="1">
    <name>297_lp28-3</name>
</geneLocation>
<accession>A0A9N7AW38</accession>
<dbReference type="AlphaFoldDB" id="A0A9N7AW38"/>
<evidence type="ECO:0000313" key="1">
    <source>
        <dbReference type="EMBL" id="ADQ44390.1"/>
    </source>
</evidence>
<protein>
    <submittedName>
        <fullName evidence="1">Uncharacterized protein</fullName>
    </submittedName>
</protein>